<dbReference type="InterPro" id="IPR012093">
    <property type="entry name" value="Pirin"/>
</dbReference>
<protein>
    <submittedName>
        <fullName evidence="6">Pirin family protein</fullName>
    </submittedName>
</protein>
<feature type="domain" description="Pirin N-terminal" evidence="4">
    <location>
        <begin position="8"/>
        <end position="119"/>
    </location>
</feature>
<dbReference type="AlphaFoldDB" id="A0A7S9E078"/>
<dbReference type="InterPro" id="IPR011051">
    <property type="entry name" value="RmlC_Cupin_sf"/>
</dbReference>
<comment type="similarity">
    <text evidence="1 3">Belongs to the pirin family.</text>
</comment>
<dbReference type="SUPFAM" id="SSF51182">
    <property type="entry name" value="RmlC-like cupins"/>
    <property type="match status" value="1"/>
</dbReference>
<gene>
    <name evidence="6" type="ORF">IT774_07375</name>
</gene>
<feature type="domain" description="Quercetin 2,3-dioxygenase C-terminal cupin" evidence="5">
    <location>
        <begin position="144"/>
        <end position="227"/>
    </location>
</feature>
<dbReference type="RefSeq" id="WP_195811990.1">
    <property type="nucleotide sequence ID" value="NZ_CP064795.1"/>
</dbReference>
<dbReference type="Pfam" id="PF02678">
    <property type="entry name" value="Pirin"/>
    <property type="match status" value="1"/>
</dbReference>
<dbReference type="EMBL" id="CP064795">
    <property type="protein sequence ID" value="QPG06918.1"/>
    <property type="molecule type" value="Genomic_DNA"/>
</dbReference>
<dbReference type="PIRSF" id="PIRSF006232">
    <property type="entry name" value="Pirin"/>
    <property type="match status" value="1"/>
</dbReference>
<evidence type="ECO:0000256" key="1">
    <source>
        <dbReference type="ARBA" id="ARBA00008416"/>
    </source>
</evidence>
<dbReference type="GO" id="GO:0046872">
    <property type="term" value="F:metal ion binding"/>
    <property type="evidence" value="ECO:0007669"/>
    <property type="project" value="UniProtKB-KW"/>
</dbReference>
<feature type="binding site" evidence="2">
    <location>
        <position position="59"/>
    </location>
    <ligand>
        <name>Fe cation</name>
        <dbReference type="ChEBI" id="CHEBI:24875"/>
    </ligand>
</feature>
<dbReference type="Pfam" id="PF17954">
    <property type="entry name" value="Pirin_C_2"/>
    <property type="match status" value="1"/>
</dbReference>
<reference evidence="6 7" key="1">
    <citation type="submission" date="2020-11" db="EMBL/GenBank/DDBJ databases">
        <title>Complete genome sequence for Salinimonas sp. strain G2-b.</title>
        <authorList>
            <person name="Park S.-J."/>
        </authorList>
    </citation>
    <scope>NUCLEOTIDE SEQUENCE [LARGE SCALE GENOMIC DNA]</scope>
    <source>
        <strain evidence="6 7">G2-b</strain>
    </source>
</reference>
<evidence type="ECO:0000259" key="5">
    <source>
        <dbReference type="Pfam" id="PF17954"/>
    </source>
</evidence>
<organism evidence="6 7">
    <name type="scientific">Salinimonas marina</name>
    <dbReference type="NCBI Taxonomy" id="2785918"/>
    <lineage>
        <taxon>Bacteria</taxon>
        <taxon>Pseudomonadati</taxon>
        <taxon>Pseudomonadota</taxon>
        <taxon>Gammaproteobacteria</taxon>
        <taxon>Alteromonadales</taxon>
        <taxon>Alteromonadaceae</taxon>
        <taxon>Alteromonas/Salinimonas group</taxon>
        <taxon>Salinimonas</taxon>
    </lineage>
</organism>
<keyword evidence="2" id="KW-0479">Metal-binding</keyword>
<sequence length="228" mass="25796">MFYLRRAQQRGQAQFGWLHSQHTFSFGHYYDEQHMGFSVLRVINDDVVQPGYGFEPHRHRDMEIISYVIDGELEHRDSQGNQSVIPPGDIQRMSASSGIQHSEFNASLTETVNFLQIWVEPEKLGVMPSYAQKTVEQQEPLTALVTPDGAKDSISINQNMSLSRLVLEKGQSLELPVTRERAYLHLIKGELTSPAETLYPGDGLGIEQRRALAVSATKQVEALWFDLP</sequence>
<evidence type="ECO:0000256" key="3">
    <source>
        <dbReference type="RuleBase" id="RU003457"/>
    </source>
</evidence>
<dbReference type="PANTHER" id="PTHR43212">
    <property type="entry name" value="QUERCETIN 2,3-DIOXYGENASE"/>
    <property type="match status" value="1"/>
</dbReference>
<dbReference type="KEGG" id="smaa:IT774_07375"/>
<keyword evidence="7" id="KW-1185">Reference proteome</keyword>
<dbReference type="PANTHER" id="PTHR43212:SF3">
    <property type="entry name" value="QUERCETIN 2,3-DIOXYGENASE"/>
    <property type="match status" value="1"/>
</dbReference>
<evidence type="ECO:0000259" key="4">
    <source>
        <dbReference type="Pfam" id="PF02678"/>
    </source>
</evidence>
<evidence type="ECO:0000256" key="2">
    <source>
        <dbReference type="PIRSR" id="PIRSR006232-1"/>
    </source>
</evidence>
<dbReference type="InterPro" id="IPR041602">
    <property type="entry name" value="Quercetinase_C"/>
</dbReference>
<dbReference type="CDD" id="cd02910">
    <property type="entry name" value="cupin_Yhhw_N"/>
    <property type="match status" value="1"/>
</dbReference>
<keyword evidence="2" id="KW-0408">Iron</keyword>
<dbReference type="InterPro" id="IPR003829">
    <property type="entry name" value="Pirin_N_dom"/>
</dbReference>
<dbReference type="InterPro" id="IPR014710">
    <property type="entry name" value="RmlC-like_jellyroll"/>
</dbReference>
<evidence type="ECO:0000313" key="6">
    <source>
        <dbReference type="EMBL" id="QPG06918.1"/>
    </source>
</evidence>
<dbReference type="Proteomes" id="UP000595095">
    <property type="component" value="Chromosome"/>
</dbReference>
<feature type="binding site" evidence="2">
    <location>
        <position position="101"/>
    </location>
    <ligand>
        <name>Fe cation</name>
        <dbReference type="ChEBI" id="CHEBI:24875"/>
    </ligand>
</feature>
<dbReference type="Gene3D" id="2.60.120.10">
    <property type="entry name" value="Jelly Rolls"/>
    <property type="match status" value="2"/>
</dbReference>
<comment type="cofactor">
    <cofactor evidence="2">
        <name>Fe cation</name>
        <dbReference type="ChEBI" id="CHEBI:24875"/>
    </cofactor>
    <text evidence="2">Binds 1 Fe cation per subunit.</text>
</comment>
<accession>A0A7S9E078</accession>
<evidence type="ECO:0000313" key="7">
    <source>
        <dbReference type="Proteomes" id="UP000595095"/>
    </source>
</evidence>
<feature type="binding site" evidence="2">
    <location>
        <position position="103"/>
    </location>
    <ligand>
        <name>Fe cation</name>
        <dbReference type="ChEBI" id="CHEBI:24875"/>
    </ligand>
</feature>
<name>A0A7S9E078_9ALTE</name>
<proteinExistence type="inferred from homology"/>
<feature type="binding site" evidence="2">
    <location>
        <position position="57"/>
    </location>
    <ligand>
        <name>Fe cation</name>
        <dbReference type="ChEBI" id="CHEBI:24875"/>
    </ligand>
</feature>